<name>A0A6L2KKP0_TANCI</name>
<evidence type="ECO:0000259" key="2">
    <source>
        <dbReference type="PROSITE" id="PS50158"/>
    </source>
</evidence>
<dbReference type="GO" id="GO:0003676">
    <property type="term" value="F:nucleic acid binding"/>
    <property type="evidence" value="ECO:0007669"/>
    <property type="project" value="InterPro"/>
</dbReference>
<evidence type="ECO:0000313" key="3">
    <source>
        <dbReference type="EMBL" id="GEU50038.1"/>
    </source>
</evidence>
<dbReference type="SUPFAM" id="SSF57756">
    <property type="entry name" value="Retrovirus zinc finger-like domains"/>
    <property type="match status" value="1"/>
</dbReference>
<keyword evidence="1" id="KW-0862">Zinc</keyword>
<accession>A0A6L2KKP0</accession>
<dbReference type="InterPro" id="IPR001878">
    <property type="entry name" value="Znf_CCHC"/>
</dbReference>
<reference evidence="3" key="1">
    <citation type="journal article" date="2019" name="Sci. Rep.">
        <title>Draft genome of Tanacetum cinerariifolium, the natural source of mosquito coil.</title>
        <authorList>
            <person name="Yamashiro T."/>
            <person name="Shiraishi A."/>
            <person name="Satake H."/>
            <person name="Nakayama K."/>
        </authorList>
    </citation>
    <scope>NUCLEOTIDE SEQUENCE</scope>
</reference>
<proteinExistence type="predicted"/>
<feature type="domain" description="CCHC-type" evidence="2">
    <location>
        <begin position="890"/>
        <end position="906"/>
    </location>
</feature>
<dbReference type="AlphaFoldDB" id="A0A6L2KKP0"/>
<keyword evidence="1" id="KW-0863">Zinc-finger</keyword>
<dbReference type="PROSITE" id="PS50158">
    <property type="entry name" value="ZF_CCHC"/>
    <property type="match status" value="1"/>
</dbReference>
<dbReference type="SMART" id="SM00343">
    <property type="entry name" value="ZnF_C2HC"/>
    <property type="match status" value="3"/>
</dbReference>
<dbReference type="EMBL" id="BKCJ010002655">
    <property type="protein sequence ID" value="GEU50038.1"/>
    <property type="molecule type" value="Genomic_DNA"/>
</dbReference>
<organism evidence="3">
    <name type="scientific">Tanacetum cinerariifolium</name>
    <name type="common">Dalmatian daisy</name>
    <name type="synonym">Chrysanthemum cinerariifolium</name>
    <dbReference type="NCBI Taxonomy" id="118510"/>
    <lineage>
        <taxon>Eukaryota</taxon>
        <taxon>Viridiplantae</taxon>
        <taxon>Streptophyta</taxon>
        <taxon>Embryophyta</taxon>
        <taxon>Tracheophyta</taxon>
        <taxon>Spermatophyta</taxon>
        <taxon>Magnoliopsida</taxon>
        <taxon>eudicotyledons</taxon>
        <taxon>Gunneridae</taxon>
        <taxon>Pentapetalae</taxon>
        <taxon>asterids</taxon>
        <taxon>campanulids</taxon>
        <taxon>Asterales</taxon>
        <taxon>Asteraceae</taxon>
        <taxon>Asteroideae</taxon>
        <taxon>Anthemideae</taxon>
        <taxon>Anthemidinae</taxon>
        <taxon>Tanacetum</taxon>
    </lineage>
</organism>
<gene>
    <name evidence="3" type="ORF">Tci_022016</name>
</gene>
<dbReference type="Pfam" id="PF00098">
    <property type="entry name" value="zf-CCHC"/>
    <property type="match status" value="1"/>
</dbReference>
<sequence length="1067" mass="121243">MSSFYESPQCHIYLCQICESNSHYGYECSERAPLVYEPEPCYIQNFSDNDYSHALPSVDPLIDHHCCYKCGNSLNDFFCHLCTCEFCGNGAHVGYNCPVQVPSFQTLPSFPQQYPCCEDCGVLPKTDHCQPPQYTDNHPIFNAYNDLRSSRTMLIEQMTQLTSIDDQPLSDEDISEKIFSNPLFEEEIISMKIDQHHHNAESDLIESMLNHDSFIISSSSKIDSLLNAFAGELTLLKSIPPGIDKTDCYHENEIHLIERLLYDNSSPRPPKEFVSKNSNAEIEYFSPFPIPVEDSDSFMEEIDLSFNPDDPMPPVIEEDNDDSKRDILIREELLDNHSLSLPVIESFHFDIPLFSHPPANQPDVSLLHLAGSQPMLKSSHKAEDGVIISIPPLVGGVADVVAEIKGTVISFLRLLWELWKIGDDEFIRQDIRRLFYERFSFYDPNVKDKQENDKIGTKPDKNGKCGKAQQCQSPVTVKKAEKVRKDANQFLAPLPGRLKSRVCVGRSEDGGRCLPSGFLSAIAVEKEEEKGEKSLGRKKVIQCKSTVVQNVTGKVVFLKELIYKSDIFKNQDSKGRSSMDLSSWNVQVLSAKRPELLDNHSLSLPVIESFHFDIPSFSRPPTKPPDGNTEILNIKMMGDVSDQKVPIPGLMIIRVSNQEKSPDLLSHRGFEIFQLSSKCPMMIHGKNIPTLDTLAKGFYPPSLHFLNFILGIKLKSRVCVGRSEDGGRCLPCGFLSAIAVEKEEEKGKKSLGGKKVIQCKCTVVQNMTGLAYDVHMSRMIPQLVIILEGEMYTSDELIGNLKVYEVVLEKDSEISKSKKEKYKSLALKARKVSSDEEASCSDSDDEEYAMAVRDFKKFFRRRGKFVRQPHGDKKNFRKIIEEKKDKEDQRCFKCGDPNHFISDCPKHSFDDQKAFVVGCWTDSEEDSKKEEICLMALDNIEVFSDTPYYISSSLDSESLQNEYNKSCRISLSIINKNKHLNAKTEVLNNENCDLRRRLEQLEMNKEVRLKVKLEPGEWIKDSGCLRHMTENKDIFSSYEAIHEGVFLGYSPKQRNYEGRRISKCEIQ</sequence>
<dbReference type="GO" id="GO:0008270">
    <property type="term" value="F:zinc ion binding"/>
    <property type="evidence" value="ECO:0007669"/>
    <property type="project" value="UniProtKB-KW"/>
</dbReference>
<keyword evidence="1" id="KW-0479">Metal-binding</keyword>
<comment type="caution">
    <text evidence="3">The sequence shown here is derived from an EMBL/GenBank/DDBJ whole genome shotgun (WGS) entry which is preliminary data.</text>
</comment>
<dbReference type="InterPro" id="IPR036875">
    <property type="entry name" value="Znf_CCHC_sf"/>
</dbReference>
<protein>
    <submittedName>
        <fullName evidence="3">Zf-CCHC domain-containing protein/UBN2 domain-containing protein</fullName>
    </submittedName>
</protein>
<evidence type="ECO:0000256" key="1">
    <source>
        <dbReference type="PROSITE-ProRule" id="PRU00047"/>
    </source>
</evidence>